<name>X1UCV1_9ZZZZ</name>
<organism evidence="2">
    <name type="scientific">marine sediment metagenome</name>
    <dbReference type="NCBI Taxonomy" id="412755"/>
    <lineage>
        <taxon>unclassified sequences</taxon>
        <taxon>metagenomes</taxon>
        <taxon>ecological metagenomes</taxon>
    </lineage>
</organism>
<proteinExistence type="predicted"/>
<dbReference type="EMBL" id="BARW01026112">
    <property type="protein sequence ID" value="GAJ15348.1"/>
    <property type="molecule type" value="Genomic_DNA"/>
</dbReference>
<comment type="caution">
    <text evidence="2">The sequence shown here is derived from an EMBL/GenBank/DDBJ whole genome shotgun (WGS) entry which is preliminary data.</text>
</comment>
<protein>
    <submittedName>
        <fullName evidence="2">Uncharacterized protein</fullName>
    </submittedName>
</protein>
<reference evidence="2" key="1">
    <citation type="journal article" date="2014" name="Front. Microbiol.">
        <title>High frequency of phylogenetically diverse reductive dehalogenase-homologous genes in deep subseafloor sedimentary metagenomes.</title>
        <authorList>
            <person name="Kawai M."/>
            <person name="Futagami T."/>
            <person name="Toyoda A."/>
            <person name="Takaki Y."/>
            <person name="Nishi S."/>
            <person name="Hori S."/>
            <person name="Arai W."/>
            <person name="Tsubouchi T."/>
            <person name="Morono Y."/>
            <person name="Uchiyama I."/>
            <person name="Ito T."/>
            <person name="Fujiyama A."/>
            <person name="Inagaki F."/>
            <person name="Takami H."/>
        </authorList>
    </citation>
    <scope>NUCLEOTIDE SEQUENCE</scope>
    <source>
        <strain evidence="2">Expedition CK06-06</strain>
    </source>
</reference>
<evidence type="ECO:0000256" key="1">
    <source>
        <dbReference type="SAM" id="MobiDB-lite"/>
    </source>
</evidence>
<evidence type="ECO:0000313" key="2">
    <source>
        <dbReference type="EMBL" id="GAJ15348.1"/>
    </source>
</evidence>
<accession>X1UCV1</accession>
<feature type="region of interest" description="Disordered" evidence="1">
    <location>
        <begin position="1"/>
        <end position="36"/>
    </location>
</feature>
<dbReference type="AlphaFoldDB" id="X1UCV1"/>
<gene>
    <name evidence="2" type="ORF">S12H4_42640</name>
</gene>
<feature type="non-terminal residue" evidence="2">
    <location>
        <position position="36"/>
    </location>
</feature>
<sequence length="36" mass="3937">MRNDHYNKAPDSAQGSGDEQGKSDPAYRAVEREAGE</sequence>